<feature type="region of interest" description="Disordered" evidence="1">
    <location>
        <begin position="183"/>
        <end position="206"/>
    </location>
</feature>
<evidence type="ECO:0000313" key="2">
    <source>
        <dbReference type="EMBL" id="GEU48638.1"/>
    </source>
</evidence>
<name>A0A6L2KGN0_TANCI</name>
<organism evidence="2">
    <name type="scientific">Tanacetum cinerariifolium</name>
    <name type="common">Dalmatian daisy</name>
    <name type="synonym">Chrysanthemum cinerariifolium</name>
    <dbReference type="NCBI Taxonomy" id="118510"/>
    <lineage>
        <taxon>Eukaryota</taxon>
        <taxon>Viridiplantae</taxon>
        <taxon>Streptophyta</taxon>
        <taxon>Embryophyta</taxon>
        <taxon>Tracheophyta</taxon>
        <taxon>Spermatophyta</taxon>
        <taxon>Magnoliopsida</taxon>
        <taxon>eudicotyledons</taxon>
        <taxon>Gunneridae</taxon>
        <taxon>Pentapetalae</taxon>
        <taxon>asterids</taxon>
        <taxon>campanulids</taxon>
        <taxon>Asterales</taxon>
        <taxon>Asteraceae</taxon>
        <taxon>Asteroideae</taxon>
        <taxon>Anthemideae</taxon>
        <taxon>Anthemidinae</taxon>
        <taxon>Tanacetum</taxon>
    </lineage>
</organism>
<sequence>MAEGLSSRILMKHRDAQGHSVFTSQAGRRLFEVRGPFIHELILEFFSTIRFGEAVLDLDTAGALQFYIAGRSQTPKKVTVTDLFYLRGMDVGSVYIPYLLALYLRRFASGRKRGISEELDDTWAWVSPGPERQPDAVVGALEVTEGAPDIVKGAQVVLAPVQAPQPPPAARLPQRVARLEEEISYARRTRRRTDDASTSAPYQPDP</sequence>
<gene>
    <name evidence="2" type="ORF">Tci_020616</name>
</gene>
<dbReference type="AlphaFoldDB" id="A0A6L2KGN0"/>
<accession>A0A6L2KGN0</accession>
<evidence type="ECO:0000256" key="1">
    <source>
        <dbReference type="SAM" id="MobiDB-lite"/>
    </source>
</evidence>
<proteinExistence type="predicted"/>
<reference evidence="2" key="1">
    <citation type="journal article" date="2019" name="Sci. Rep.">
        <title>Draft genome of Tanacetum cinerariifolium, the natural source of mosquito coil.</title>
        <authorList>
            <person name="Yamashiro T."/>
            <person name="Shiraishi A."/>
            <person name="Satake H."/>
            <person name="Nakayama K."/>
        </authorList>
    </citation>
    <scope>NUCLEOTIDE SEQUENCE</scope>
</reference>
<dbReference type="EMBL" id="BKCJ010002449">
    <property type="protein sequence ID" value="GEU48638.1"/>
    <property type="molecule type" value="Genomic_DNA"/>
</dbReference>
<protein>
    <submittedName>
        <fullName evidence="2">Uncharacterized protein</fullName>
    </submittedName>
</protein>
<comment type="caution">
    <text evidence="2">The sequence shown here is derived from an EMBL/GenBank/DDBJ whole genome shotgun (WGS) entry which is preliminary data.</text>
</comment>